<sequence length="58" mass="6143">MSGPESLAEVAPTDPWIAPQPERGALTDQERGKELEYVVLARNKAGDGPVSNIVVAVL</sequence>
<dbReference type="AlphaFoldDB" id="A0A450T2S7"/>
<dbReference type="EMBL" id="CAADEY010000085">
    <property type="protein sequence ID" value="VFJ60846.1"/>
    <property type="molecule type" value="Genomic_DNA"/>
</dbReference>
<proteinExistence type="predicted"/>
<evidence type="ECO:0008006" key="3">
    <source>
        <dbReference type="Google" id="ProtNLM"/>
    </source>
</evidence>
<organism evidence="2">
    <name type="scientific">Candidatus Kentrum sp. DK</name>
    <dbReference type="NCBI Taxonomy" id="2126562"/>
    <lineage>
        <taxon>Bacteria</taxon>
        <taxon>Pseudomonadati</taxon>
        <taxon>Pseudomonadota</taxon>
        <taxon>Gammaproteobacteria</taxon>
        <taxon>Candidatus Kentrum</taxon>
    </lineage>
</organism>
<protein>
    <recommendedName>
        <fullName evidence="3">Fibronectin type-III domain-containing protein</fullName>
    </recommendedName>
</protein>
<evidence type="ECO:0000256" key="1">
    <source>
        <dbReference type="SAM" id="MobiDB-lite"/>
    </source>
</evidence>
<accession>A0A450T2S7</accession>
<feature type="region of interest" description="Disordered" evidence="1">
    <location>
        <begin position="1"/>
        <end position="25"/>
    </location>
</feature>
<name>A0A450T2S7_9GAMM</name>
<gene>
    <name evidence="2" type="ORF">BECKDK2373C_GA0170839_10855</name>
</gene>
<evidence type="ECO:0000313" key="2">
    <source>
        <dbReference type="EMBL" id="VFJ60846.1"/>
    </source>
</evidence>
<reference evidence="2" key="1">
    <citation type="submission" date="2019-02" db="EMBL/GenBank/DDBJ databases">
        <authorList>
            <person name="Gruber-Vodicka R. H."/>
            <person name="Seah K. B. B."/>
        </authorList>
    </citation>
    <scope>NUCLEOTIDE SEQUENCE</scope>
    <source>
        <strain evidence="2">BECK_DK161</strain>
    </source>
</reference>